<evidence type="ECO:0000313" key="4">
    <source>
        <dbReference type="Proteomes" id="UP001595773"/>
    </source>
</evidence>
<feature type="domain" description="DUF305" evidence="2">
    <location>
        <begin position="96"/>
        <end position="260"/>
    </location>
</feature>
<keyword evidence="4" id="KW-1185">Reference proteome</keyword>
<dbReference type="EMBL" id="JBHSCQ010000024">
    <property type="protein sequence ID" value="MFC4267166.1"/>
    <property type="molecule type" value="Genomic_DNA"/>
</dbReference>
<evidence type="ECO:0000256" key="1">
    <source>
        <dbReference type="SAM" id="Phobius"/>
    </source>
</evidence>
<gene>
    <name evidence="3" type="ORF">ACFOW9_16280</name>
</gene>
<dbReference type="RefSeq" id="WP_230068331.1">
    <property type="nucleotide sequence ID" value="NZ_BAABLL010000017.1"/>
</dbReference>
<keyword evidence="1" id="KW-0812">Transmembrane</keyword>
<dbReference type="Proteomes" id="UP001595773">
    <property type="component" value="Unassembled WGS sequence"/>
</dbReference>
<reference evidence="4" key="1">
    <citation type="journal article" date="2019" name="Int. J. Syst. Evol. Microbiol.">
        <title>The Global Catalogue of Microorganisms (GCM) 10K type strain sequencing project: providing services to taxonomists for standard genome sequencing and annotation.</title>
        <authorList>
            <consortium name="The Broad Institute Genomics Platform"/>
            <consortium name="The Broad Institute Genome Sequencing Center for Infectious Disease"/>
            <person name="Wu L."/>
            <person name="Ma J."/>
        </authorList>
    </citation>
    <scope>NUCLEOTIDE SEQUENCE [LARGE SCALE GENOMIC DNA]</scope>
    <source>
        <strain evidence="4">CGMCC 1.10698</strain>
    </source>
</reference>
<dbReference type="Gene3D" id="1.20.1260.10">
    <property type="match status" value="1"/>
</dbReference>
<evidence type="ECO:0000259" key="2">
    <source>
        <dbReference type="Pfam" id="PF03713"/>
    </source>
</evidence>
<dbReference type="InterPro" id="IPR012347">
    <property type="entry name" value="Ferritin-like"/>
</dbReference>
<sequence length="264" mass="27925">MAATPGAHGNSTGRHVRFTMLFSDQTTNTREGSSLGVSYPAFTRGGREVSETGAGRARRNRLWIALVAVLVLTAVAFFAMGRLSAAPTPIADSGADAGFARDMQSHHAQAVEMALVIWEKSANPEIRAVAYDIAISQQQQNGQLFAWLRDWGLPQSGSAPPMAWMAGTGRDGSSAHSMAPGGAAAGGMEGMATAEQMQMLREASGAEADRLFTDMMIRHHQGGVAMANAAVRLAKTSKVRDFAALIVEAQTAEIAALQELRGRL</sequence>
<proteinExistence type="predicted"/>
<dbReference type="PANTHER" id="PTHR36933">
    <property type="entry name" value="SLL0788 PROTEIN"/>
    <property type="match status" value="1"/>
</dbReference>
<name>A0ABV8R449_9MICC</name>
<feature type="transmembrane region" description="Helical" evidence="1">
    <location>
        <begin position="62"/>
        <end position="80"/>
    </location>
</feature>
<accession>A0ABV8R449</accession>
<dbReference type="Pfam" id="PF03713">
    <property type="entry name" value="DUF305"/>
    <property type="match status" value="1"/>
</dbReference>
<keyword evidence="1" id="KW-0472">Membrane</keyword>
<dbReference type="InterPro" id="IPR005183">
    <property type="entry name" value="DUF305_CopM-like"/>
</dbReference>
<organism evidence="3 4">
    <name type="scientific">Arthrobacter cryoconiti</name>
    <dbReference type="NCBI Taxonomy" id="748907"/>
    <lineage>
        <taxon>Bacteria</taxon>
        <taxon>Bacillati</taxon>
        <taxon>Actinomycetota</taxon>
        <taxon>Actinomycetes</taxon>
        <taxon>Micrococcales</taxon>
        <taxon>Micrococcaceae</taxon>
        <taxon>Arthrobacter</taxon>
    </lineage>
</organism>
<dbReference type="PANTHER" id="PTHR36933:SF1">
    <property type="entry name" value="SLL0788 PROTEIN"/>
    <property type="match status" value="1"/>
</dbReference>
<keyword evidence="1" id="KW-1133">Transmembrane helix</keyword>
<evidence type="ECO:0000313" key="3">
    <source>
        <dbReference type="EMBL" id="MFC4267166.1"/>
    </source>
</evidence>
<comment type="caution">
    <text evidence="3">The sequence shown here is derived from an EMBL/GenBank/DDBJ whole genome shotgun (WGS) entry which is preliminary data.</text>
</comment>
<protein>
    <submittedName>
        <fullName evidence="3">DUF305 domain-containing protein</fullName>
    </submittedName>
</protein>